<dbReference type="OrthoDB" id="783496at2759"/>
<evidence type="ECO:0000256" key="1">
    <source>
        <dbReference type="SAM" id="MobiDB-lite"/>
    </source>
</evidence>
<dbReference type="AlphaFoldDB" id="A0A9Q0GFV9"/>
<reference evidence="2" key="2">
    <citation type="journal article" date="2023" name="Plants (Basel)">
        <title>Annotation of the Turnera subulata (Passifloraceae) Draft Genome Reveals the S-Locus Evolved after the Divergence of Turneroideae from Passifloroideae in a Stepwise Manner.</title>
        <authorList>
            <person name="Henning P.M."/>
            <person name="Roalson E.H."/>
            <person name="Mir W."/>
            <person name="McCubbin A.G."/>
            <person name="Shore J.S."/>
        </authorList>
    </citation>
    <scope>NUCLEOTIDE SEQUENCE</scope>
    <source>
        <strain evidence="2">F60SS</strain>
    </source>
</reference>
<evidence type="ECO:0000313" key="3">
    <source>
        <dbReference type="Proteomes" id="UP001141552"/>
    </source>
</evidence>
<gene>
    <name evidence="2" type="ORF">Tsubulata_042835</name>
</gene>
<feature type="compositionally biased region" description="Low complexity" evidence="1">
    <location>
        <begin position="48"/>
        <end position="66"/>
    </location>
</feature>
<keyword evidence="3" id="KW-1185">Reference proteome</keyword>
<dbReference type="EMBL" id="JAKUCV010000767">
    <property type="protein sequence ID" value="KAJ4848873.1"/>
    <property type="molecule type" value="Genomic_DNA"/>
</dbReference>
<dbReference type="PANTHER" id="PTHR35101">
    <property type="entry name" value="OS02G0162600 PROTEIN"/>
    <property type="match status" value="1"/>
</dbReference>
<evidence type="ECO:0000313" key="2">
    <source>
        <dbReference type="EMBL" id="KAJ4848873.1"/>
    </source>
</evidence>
<reference evidence="2" key="1">
    <citation type="submission" date="2022-02" db="EMBL/GenBank/DDBJ databases">
        <authorList>
            <person name="Henning P.M."/>
            <person name="McCubbin A.G."/>
            <person name="Shore J.S."/>
        </authorList>
    </citation>
    <scope>NUCLEOTIDE SEQUENCE</scope>
    <source>
        <strain evidence="2">F60SS</strain>
        <tissue evidence="2">Leaves</tissue>
    </source>
</reference>
<feature type="region of interest" description="Disordered" evidence="1">
    <location>
        <begin position="35"/>
        <end position="66"/>
    </location>
</feature>
<sequence>MANSRIAKFILEVAPPQYINVMRHRTSKMMDTIVEDDREVSANDPLASAPKSTSSARVSSSVSANSVAATDSKYFFRGIERTLFNL</sequence>
<accession>A0A9Q0GFV9</accession>
<protein>
    <submittedName>
        <fullName evidence="2">Uncharacterized protein</fullName>
    </submittedName>
</protein>
<organism evidence="2 3">
    <name type="scientific">Turnera subulata</name>
    <dbReference type="NCBI Taxonomy" id="218843"/>
    <lineage>
        <taxon>Eukaryota</taxon>
        <taxon>Viridiplantae</taxon>
        <taxon>Streptophyta</taxon>
        <taxon>Embryophyta</taxon>
        <taxon>Tracheophyta</taxon>
        <taxon>Spermatophyta</taxon>
        <taxon>Magnoliopsida</taxon>
        <taxon>eudicotyledons</taxon>
        <taxon>Gunneridae</taxon>
        <taxon>Pentapetalae</taxon>
        <taxon>rosids</taxon>
        <taxon>fabids</taxon>
        <taxon>Malpighiales</taxon>
        <taxon>Passifloraceae</taxon>
        <taxon>Turnera</taxon>
    </lineage>
</organism>
<dbReference type="Proteomes" id="UP001141552">
    <property type="component" value="Unassembled WGS sequence"/>
</dbReference>
<comment type="caution">
    <text evidence="2">The sequence shown here is derived from an EMBL/GenBank/DDBJ whole genome shotgun (WGS) entry which is preliminary data.</text>
</comment>
<name>A0A9Q0GFV9_9ROSI</name>
<dbReference type="PANTHER" id="PTHR35101:SF12">
    <property type="entry name" value="OS02G0162600 PROTEIN"/>
    <property type="match status" value="1"/>
</dbReference>
<proteinExistence type="predicted"/>